<gene>
    <name evidence="3" type="ORF">H4219_001179</name>
</gene>
<feature type="compositionally biased region" description="Acidic residues" evidence="1">
    <location>
        <begin position="139"/>
        <end position="166"/>
    </location>
</feature>
<protein>
    <recommendedName>
        <fullName evidence="2">Micro-fibrillar-associated protein 1 C-terminal domain-containing protein</fullName>
    </recommendedName>
</protein>
<feature type="compositionally biased region" description="Low complexity" evidence="1">
    <location>
        <begin position="28"/>
        <end position="38"/>
    </location>
</feature>
<name>A0A9W8DS47_9FUNG</name>
<sequence>MSKAPKSSASVVTSGTKIRRYFPGKAPESAVDLSASSESESEHEPRDTKDHGKEQQGHRHIGSEEHSSDSESSIDSDQDDNKQPSTASLNVSSARRREYSSEESESESNDEENSRAALRRKALLKRRQEEKELEKEVSESEDASGDDSEEESSTSQESSDESESSGDDIPTIPMIKPVFIPKNKRNAVPATTKEDTDDYVDATLEDKLKAQTKRREESKRMAAEQVKHEMTVPDVDDINVLEVDDTDGIDEEAEYNAWKLRELKRIKAYKEERMANELEEKERERRANMTEEERLREDMELARQKREEKNLERGAKGSSERYYHKGAFYQDIDERLLKRTVYTGDSSVLKNDQIPDIAKAKNFGRSGRTKWTTLKKEDTSVQDSLWDQDRRLSKRALEKMGGLKDNVGSHGSSSKKRR</sequence>
<feature type="region of interest" description="Disordered" evidence="1">
    <location>
        <begin position="1"/>
        <end position="196"/>
    </location>
</feature>
<dbReference type="AlphaFoldDB" id="A0A9W8DS47"/>
<evidence type="ECO:0000256" key="1">
    <source>
        <dbReference type="SAM" id="MobiDB-lite"/>
    </source>
</evidence>
<accession>A0A9W8DS47</accession>
<keyword evidence="4" id="KW-1185">Reference proteome</keyword>
<dbReference type="InterPro" id="IPR009730">
    <property type="entry name" value="MFAP1_C"/>
</dbReference>
<organism evidence="3 4">
    <name type="scientific">Mycoemilia scoparia</name>
    <dbReference type="NCBI Taxonomy" id="417184"/>
    <lineage>
        <taxon>Eukaryota</taxon>
        <taxon>Fungi</taxon>
        <taxon>Fungi incertae sedis</taxon>
        <taxon>Zoopagomycota</taxon>
        <taxon>Kickxellomycotina</taxon>
        <taxon>Kickxellomycetes</taxon>
        <taxon>Kickxellales</taxon>
        <taxon>Kickxellaceae</taxon>
        <taxon>Mycoemilia</taxon>
    </lineage>
</organism>
<dbReference type="InterPro" id="IPR033194">
    <property type="entry name" value="MFAP1"/>
</dbReference>
<comment type="caution">
    <text evidence="3">The sequence shown here is derived from an EMBL/GenBank/DDBJ whole genome shotgun (WGS) entry which is preliminary data.</text>
</comment>
<feature type="compositionally biased region" description="Basic and acidic residues" evidence="1">
    <location>
        <begin position="40"/>
        <end position="69"/>
    </location>
</feature>
<proteinExistence type="predicted"/>
<evidence type="ECO:0000313" key="3">
    <source>
        <dbReference type="EMBL" id="KAJ1920621.1"/>
    </source>
</evidence>
<feature type="domain" description="Micro-fibrillar-associated protein 1 C-terminal" evidence="2">
    <location>
        <begin position="165"/>
        <end position="379"/>
    </location>
</feature>
<dbReference type="PANTHER" id="PTHR15327">
    <property type="entry name" value="MICROFIBRIL-ASSOCIATED PROTEIN"/>
    <property type="match status" value="1"/>
</dbReference>
<dbReference type="OrthoDB" id="1111734at2759"/>
<reference evidence="3" key="1">
    <citation type="submission" date="2022-07" db="EMBL/GenBank/DDBJ databases">
        <title>Phylogenomic reconstructions and comparative analyses of Kickxellomycotina fungi.</title>
        <authorList>
            <person name="Reynolds N.K."/>
            <person name="Stajich J.E."/>
            <person name="Barry K."/>
            <person name="Grigoriev I.V."/>
            <person name="Crous P."/>
            <person name="Smith M.E."/>
        </authorList>
    </citation>
    <scope>NUCLEOTIDE SEQUENCE</scope>
    <source>
        <strain evidence="3">NBRC 100468</strain>
    </source>
</reference>
<dbReference type="Pfam" id="PF06991">
    <property type="entry name" value="MFAP1"/>
    <property type="match status" value="1"/>
</dbReference>
<dbReference type="Proteomes" id="UP001150538">
    <property type="component" value="Unassembled WGS sequence"/>
</dbReference>
<dbReference type="EMBL" id="JANBPU010000011">
    <property type="protein sequence ID" value="KAJ1920621.1"/>
    <property type="molecule type" value="Genomic_DNA"/>
</dbReference>
<feature type="compositionally biased region" description="Polar residues" evidence="1">
    <location>
        <begin position="1"/>
        <end position="16"/>
    </location>
</feature>
<feature type="compositionally biased region" description="Acidic residues" evidence="1">
    <location>
        <begin position="101"/>
        <end position="111"/>
    </location>
</feature>
<feature type="region of interest" description="Disordered" evidence="1">
    <location>
        <begin position="276"/>
        <end position="318"/>
    </location>
</feature>
<evidence type="ECO:0000313" key="4">
    <source>
        <dbReference type="Proteomes" id="UP001150538"/>
    </source>
</evidence>
<evidence type="ECO:0000259" key="2">
    <source>
        <dbReference type="Pfam" id="PF06991"/>
    </source>
</evidence>
<feature type="region of interest" description="Disordered" evidence="1">
    <location>
        <begin position="210"/>
        <end position="230"/>
    </location>
</feature>
<feature type="region of interest" description="Disordered" evidence="1">
    <location>
        <begin position="396"/>
        <end position="418"/>
    </location>
</feature>
<feature type="compositionally biased region" description="Basic and acidic residues" evidence="1">
    <location>
        <begin position="126"/>
        <end position="138"/>
    </location>
</feature>